<proteinExistence type="predicted"/>
<keyword evidence="1" id="KW-0472">Membrane</keyword>
<keyword evidence="1" id="KW-1133">Transmembrane helix</keyword>
<organism evidence="2">
    <name type="scientific">Arundo donax</name>
    <name type="common">Giant reed</name>
    <name type="synonym">Donax arundinaceus</name>
    <dbReference type="NCBI Taxonomy" id="35708"/>
    <lineage>
        <taxon>Eukaryota</taxon>
        <taxon>Viridiplantae</taxon>
        <taxon>Streptophyta</taxon>
        <taxon>Embryophyta</taxon>
        <taxon>Tracheophyta</taxon>
        <taxon>Spermatophyta</taxon>
        <taxon>Magnoliopsida</taxon>
        <taxon>Liliopsida</taxon>
        <taxon>Poales</taxon>
        <taxon>Poaceae</taxon>
        <taxon>PACMAD clade</taxon>
        <taxon>Arundinoideae</taxon>
        <taxon>Arundineae</taxon>
        <taxon>Arundo</taxon>
    </lineage>
</organism>
<evidence type="ECO:0000256" key="1">
    <source>
        <dbReference type="SAM" id="Phobius"/>
    </source>
</evidence>
<accession>A0A0A9D0Q9</accession>
<dbReference type="EMBL" id="GBRH01218675">
    <property type="protein sequence ID" value="JAD79220.1"/>
    <property type="molecule type" value="Transcribed_RNA"/>
</dbReference>
<sequence>MLLFVRLVPADGPKANAEGRQGGFRLPMLRGAKTSPRIKFSPKHKLLTGHIACCFPLQYLLVANVSCAADRSLVLLGHGFEGAASLSLMTGWILVSCISYILLTFV</sequence>
<reference evidence="2" key="1">
    <citation type="submission" date="2014-09" db="EMBL/GenBank/DDBJ databases">
        <authorList>
            <person name="Magalhaes I.L.F."/>
            <person name="Oliveira U."/>
            <person name="Santos F.R."/>
            <person name="Vidigal T.H.D.A."/>
            <person name="Brescovit A.D."/>
            <person name="Santos A.J."/>
        </authorList>
    </citation>
    <scope>NUCLEOTIDE SEQUENCE</scope>
    <source>
        <tissue evidence="2">Shoot tissue taken approximately 20 cm above the soil surface</tissue>
    </source>
</reference>
<name>A0A0A9D0Q9_ARUDO</name>
<dbReference type="AlphaFoldDB" id="A0A0A9D0Q9"/>
<keyword evidence="1" id="KW-0812">Transmembrane</keyword>
<protein>
    <submittedName>
        <fullName evidence="2">Uncharacterized protein</fullName>
    </submittedName>
</protein>
<reference evidence="2" key="2">
    <citation type="journal article" date="2015" name="Data Brief">
        <title>Shoot transcriptome of the giant reed, Arundo donax.</title>
        <authorList>
            <person name="Barrero R.A."/>
            <person name="Guerrero F.D."/>
            <person name="Moolhuijzen P."/>
            <person name="Goolsby J.A."/>
            <person name="Tidwell J."/>
            <person name="Bellgard S.E."/>
            <person name="Bellgard M.I."/>
        </authorList>
    </citation>
    <scope>NUCLEOTIDE SEQUENCE</scope>
    <source>
        <tissue evidence="2">Shoot tissue taken approximately 20 cm above the soil surface</tissue>
    </source>
</reference>
<feature type="transmembrane region" description="Helical" evidence="1">
    <location>
        <begin position="83"/>
        <end position="103"/>
    </location>
</feature>
<feature type="transmembrane region" description="Helical" evidence="1">
    <location>
        <begin position="46"/>
        <end position="63"/>
    </location>
</feature>
<evidence type="ECO:0000313" key="2">
    <source>
        <dbReference type="EMBL" id="JAD79220.1"/>
    </source>
</evidence>